<comment type="similarity">
    <text evidence="6">Belongs to the DNA photolyase family.</text>
</comment>
<sequence>MADRRTSIAVFTRDLRVNDNPVLTAAAAAEFTIPMFVQDTVIADSSFSNRHRQHFLNAGLADLDASLQQLGAALVIRSGDPVEEVARMAERFDVESVHIAADASGYARARERRLHRVLACQRRRLVVHEAVITVHPLGEITPSGSDHFSVFSPYYRRWRDQRRRPLVPVPDRIDLPEGLSQGRVPAGAAAHDWQGGETVARHRANEWFADGLADYLDHHDDLAADGTSRLSPYLHFGNLSPVELASKADQRPSRGSEAYVRQLAWRDFHHQVLAARPAAAWQDYRYRDDQWSDPGRLLDAWRAGQTGFPLVDAGMRELIETGWMHNRSRLVTGSFLTKTLYLDWRHGARHFLDHLVDGDLANNNLNWQWVAGTGTDTRPNRVLNPLRQAERYDPDARYVRRWVPELADLQDPRDVHEPWRLPEIERKALGYPEPIADLAAGRAHFLATRGGGQ</sequence>
<dbReference type="InterPro" id="IPR014729">
    <property type="entry name" value="Rossmann-like_a/b/a_fold"/>
</dbReference>
<evidence type="ECO:0000256" key="1">
    <source>
        <dbReference type="ARBA" id="ARBA00022630"/>
    </source>
</evidence>
<dbReference type="GO" id="GO:0071949">
    <property type="term" value="F:FAD binding"/>
    <property type="evidence" value="ECO:0007669"/>
    <property type="project" value="TreeGrafter"/>
</dbReference>
<protein>
    <submittedName>
        <fullName evidence="8">Deoxyribodipyrimidine photo-lyase</fullName>
    </submittedName>
</protein>
<feature type="binding site" evidence="4">
    <location>
        <begin position="357"/>
        <end position="359"/>
    </location>
    <ligand>
        <name>FAD</name>
        <dbReference type="ChEBI" id="CHEBI:57692"/>
    </ligand>
</feature>
<evidence type="ECO:0000256" key="4">
    <source>
        <dbReference type="PIRSR" id="PIRSR602081-1"/>
    </source>
</evidence>
<feature type="site" description="Electron transfer via tryptophanyl radical" evidence="5">
    <location>
        <position position="367"/>
    </location>
</feature>
<dbReference type="GO" id="GO:0009416">
    <property type="term" value="P:response to light stimulus"/>
    <property type="evidence" value="ECO:0007669"/>
    <property type="project" value="TreeGrafter"/>
</dbReference>
<dbReference type="GO" id="GO:0003904">
    <property type="term" value="F:deoxyribodipyrimidine photo-lyase activity"/>
    <property type="evidence" value="ECO:0007669"/>
    <property type="project" value="TreeGrafter"/>
</dbReference>
<dbReference type="InterPro" id="IPR018394">
    <property type="entry name" value="DNA_photolyase_1_CS_C"/>
</dbReference>
<comment type="cofactor">
    <cofactor evidence="4">
        <name>FAD</name>
        <dbReference type="ChEBI" id="CHEBI:57692"/>
    </cofactor>
    <text evidence="4">Binds 1 FAD per subunit.</text>
</comment>
<evidence type="ECO:0000313" key="9">
    <source>
        <dbReference type="Proteomes" id="UP000613840"/>
    </source>
</evidence>
<dbReference type="InterPro" id="IPR036155">
    <property type="entry name" value="Crypto/Photolyase_N_sf"/>
</dbReference>
<dbReference type="InterPro" id="IPR005101">
    <property type="entry name" value="Cryptochr/Photolyase_FAD-bd"/>
</dbReference>
<accession>A0A917S7R0</accession>
<organism evidence="8 9">
    <name type="scientific">Microlunatus endophyticus</name>
    <dbReference type="NCBI Taxonomy" id="1716077"/>
    <lineage>
        <taxon>Bacteria</taxon>
        <taxon>Bacillati</taxon>
        <taxon>Actinomycetota</taxon>
        <taxon>Actinomycetes</taxon>
        <taxon>Propionibacteriales</taxon>
        <taxon>Propionibacteriaceae</taxon>
        <taxon>Microlunatus</taxon>
    </lineage>
</organism>
<comment type="caution">
    <text evidence="8">The sequence shown here is derived from an EMBL/GenBank/DDBJ whole genome shotgun (WGS) entry which is preliminary data.</text>
</comment>
<feature type="binding site" evidence="4">
    <location>
        <position position="259"/>
    </location>
    <ligand>
        <name>FAD</name>
        <dbReference type="ChEBI" id="CHEBI:57692"/>
    </ligand>
</feature>
<feature type="site" description="Electron transfer via tryptophanyl radical" evidence="5">
    <location>
        <position position="344"/>
    </location>
</feature>
<dbReference type="PROSITE" id="PS00394">
    <property type="entry name" value="DNA_PHOTOLYASES_1_1"/>
    <property type="match status" value="1"/>
</dbReference>
<dbReference type="InterPro" id="IPR002081">
    <property type="entry name" value="Cryptochrome/DNA_photolyase_1"/>
</dbReference>
<evidence type="ECO:0000256" key="2">
    <source>
        <dbReference type="ARBA" id="ARBA00022827"/>
    </source>
</evidence>
<feature type="binding site" evidence="4">
    <location>
        <begin position="227"/>
        <end position="231"/>
    </location>
    <ligand>
        <name>FAD</name>
        <dbReference type="ChEBI" id="CHEBI:57692"/>
    </ligand>
</feature>
<dbReference type="AlphaFoldDB" id="A0A917S7R0"/>
<dbReference type="GO" id="GO:0006950">
    <property type="term" value="P:response to stress"/>
    <property type="evidence" value="ECO:0007669"/>
    <property type="project" value="UniProtKB-ARBA"/>
</dbReference>
<dbReference type="PANTHER" id="PTHR11455:SF9">
    <property type="entry name" value="CRYPTOCHROME CIRCADIAN CLOCK 5 ISOFORM X1"/>
    <property type="match status" value="1"/>
</dbReference>
<dbReference type="InterPro" id="IPR036134">
    <property type="entry name" value="Crypto/Photolyase_FAD-like_sf"/>
</dbReference>
<keyword evidence="2 4" id="KW-0274">FAD</keyword>
<dbReference type="Pfam" id="PF03441">
    <property type="entry name" value="FAD_binding_7"/>
    <property type="match status" value="1"/>
</dbReference>
<dbReference type="GO" id="GO:0003677">
    <property type="term" value="F:DNA binding"/>
    <property type="evidence" value="ECO:0007669"/>
    <property type="project" value="TreeGrafter"/>
</dbReference>
<evidence type="ECO:0000256" key="3">
    <source>
        <dbReference type="ARBA" id="ARBA00022991"/>
    </source>
</evidence>
<name>A0A917S7R0_9ACTN</name>
<reference evidence="8" key="2">
    <citation type="submission" date="2020-09" db="EMBL/GenBank/DDBJ databases">
        <authorList>
            <person name="Sun Q."/>
            <person name="Zhou Y."/>
        </authorList>
    </citation>
    <scope>NUCLEOTIDE SEQUENCE</scope>
    <source>
        <strain evidence="8">CGMCC 4.7306</strain>
    </source>
</reference>
<feature type="site" description="Electron transfer via tryptophanyl radical" evidence="5">
    <location>
        <position position="291"/>
    </location>
</feature>
<dbReference type="GO" id="GO:0006139">
    <property type="term" value="P:nucleobase-containing compound metabolic process"/>
    <property type="evidence" value="ECO:0007669"/>
    <property type="project" value="UniProtKB-ARBA"/>
</dbReference>
<evidence type="ECO:0000256" key="5">
    <source>
        <dbReference type="PIRSR" id="PIRSR602081-2"/>
    </source>
</evidence>
<dbReference type="Pfam" id="PF00875">
    <property type="entry name" value="DNA_photolyase"/>
    <property type="match status" value="1"/>
</dbReference>
<gene>
    <name evidence="8" type="ORF">GCM10011575_20380</name>
</gene>
<evidence type="ECO:0000256" key="6">
    <source>
        <dbReference type="RuleBase" id="RU004182"/>
    </source>
</evidence>
<dbReference type="RefSeq" id="WP_188895122.1">
    <property type="nucleotide sequence ID" value="NZ_BMMZ01000004.1"/>
</dbReference>
<dbReference type="InterPro" id="IPR006050">
    <property type="entry name" value="DNA_photolyase_N"/>
</dbReference>
<dbReference type="Proteomes" id="UP000613840">
    <property type="component" value="Unassembled WGS sequence"/>
</dbReference>
<dbReference type="Gene3D" id="1.25.40.80">
    <property type="match status" value="1"/>
</dbReference>
<dbReference type="PANTHER" id="PTHR11455">
    <property type="entry name" value="CRYPTOCHROME"/>
    <property type="match status" value="1"/>
</dbReference>
<dbReference type="SUPFAM" id="SSF52425">
    <property type="entry name" value="Cryptochrome/photolyase, N-terminal domain"/>
    <property type="match status" value="1"/>
</dbReference>
<keyword evidence="1 4" id="KW-0285">Flavoprotein</keyword>
<proteinExistence type="inferred from homology"/>
<dbReference type="Gene3D" id="3.40.50.620">
    <property type="entry name" value="HUPs"/>
    <property type="match status" value="1"/>
</dbReference>
<evidence type="ECO:0000259" key="7">
    <source>
        <dbReference type="PROSITE" id="PS51645"/>
    </source>
</evidence>
<dbReference type="Gene3D" id="1.10.579.10">
    <property type="entry name" value="DNA Cyclobutane Dipyrimidine Photolyase, subunit A, domain 3"/>
    <property type="match status" value="1"/>
</dbReference>
<feature type="binding site" evidence="4">
    <location>
        <position position="215"/>
    </location>
    <ligand>
        <name>FAD</name>
        <dbReference type="ChEBI" id="CHEBI:57692"/>
    </ligand>
</feature>
<dbReference type="PROSITE" id="PS51645">
    <property type="entry name" value="PHR_CRY_ALPHA_BETA"/>
    <property type="match status" value="1"/>
</dbReference>
<dbReference type="EMBL" id="BMMZ01000004">
    <property type="protein sequence ID" value="GGL61722.1"/>
    <property type="molecule type" value="Genomic_DNA"/>
</dbReference>
<dbReference type="SUPFAM" id="SSF48173">
    <property type="entry name" value="Cryptochrome/photolyase FAD-binding domain"/>
    <property type="match status" value="1"/>
</dbReference>
<keyword evidence="3 6" id="KW-0157">Chromophore</keyword>
<feature type="domain" description="Photolyase/cryptochrome alpha/beta" evidence="7">
    <location>
        <begin position="5"/>
        <end position="133"/>
    </location>
</feature>
<reference evidence="8" key="1">
    <citation type="journal article" date="2014" name="Int. J. Syst. Evol. Microbiol.">
        <title>Complete genome sequence of Corynebacterium casei LMG S-19264T (=DSM 44701T), isolated from a smear-ripened cheese.</title>
        <authorList>
            <consortium name="US DOE Joint Genome Institute (JGI-PGF)"/>
            <person name="Walter F."/>
            <person name="Albersmeier A."/>
            <person name="Kalinowski J."/>
            <person name="Ruckert C."/>
        </authorList>
    </citation>
    <scope>NUCLEOTIDE SEQUENCE</scope>
    <source>
        <strain evidence="8">CGMCC 4.7306</strain>
    </source>
</reference>
<evidence type="ECO:0000313" key="8">
    <source>
        <dbReference type="EMBL" id="GGL61722.1"/>
    </source>
</evidence>
<keyword evidence="9" id="KW-1185">Reference proteome</keyword>
<dbReference type="PRINTS" id="PR00147">
    <property type="entry name" value="DNAPHOTLYASE"/>
</dbReference>